<accession>A0A1X0NSI6</accession>
<gene>
    <name evidence="3" type="ORF">TM35_000212810</name>
</gene>
<dbReference type="OrthoDB" id="244836at2759"/>
<feature type="region of interest" description="Disordered" evidence="2">
    <location>
        <begin position="1"/>
        <end position="20"/>
    </location>
</feature>
<comment type="caution">
    <text evidence="3">The sequence shown here is derived from an EMBL/GenBank/DDBJ whole genome shotgun (WGS) entry which is preliminary data.</text>
</comment>
<dbReference type="GeneID" id="39986911"/>
<evidence type="ECO:0000256" key="1">
    <source>
        <dbReference type="SAM" id="Coils"/>
    </source>
</evidence>
<feature type="coiled-coil region" evidence="1">
    <location>
        <begin position="71"/>
        <end position="204"/>
    </location>
</feature>
<dbReference type="AlphaFoldDB" id="A0A1X0NSI6"/>
<evidence type="ECO:0000256" key="2">
    <source>
        <dbReference type="SAM" id="MobiDB-lite"/>
    </source>
</evidence>
<sequence length="414" mass="48817">MLVGKAACPLDSTTTPGQQQNVRHENSMIVDGHKKESSNMRLREKYETVKSMRSNEVQEALLRECELSSIIMELKKRITELEASREHEREIHKRESFYVIKENECLKQQVHMSEKMLEEARTKYDKEMKVMQARFSVMEDRLLKEKQRAKEREAEYERVTQDLCHSLFLAQKELELYAEQNKELAAVKQSLEDTKINLSIAKNECSLWQDVLRRREMFLLLERETFVGLQCDWSPMFNRRCFHHIEEKQRQLVKSGAEQLVDRMNFELSMYDEIKSLLLSNAKVSMENRSLSAKHCAKSQELSRLSEQYEAVSLMFSQYMRDVEKTQSDRIESKTWLKALDDATIGYVLHQRDCEVADKLRKWKDGLLEAHKLLRALLKRYEPFQKGDEVFVSRVIECLSSAPHVKEPVNVWLP</sequence>
<evidence type="ECO:0000313" key="3">
    <source>
        <dbReference type="EMBL" id="ORC87675.1"/>
    </source>
</evidence>
<name>A0A1X0NSI6_9TRYP</name>
<keyword evidence="4" id="KW-1185">Reference proteome</keyword>
<dbReference type="VEuPathDB" id="TriTrypDB:TM35_000212810"/>
<dbReference type="RefSeq" id="XP_028881741.1">
    <property type="nucleotide sequence ID" value="XM_029027131.1"/>
</dbReference>
<evidence type="ECO:0000313" key="4">
    <source>
        <dbReference type="Proteomes" id="UP000192257"/>
    </source>
</evidence>
<proteinExistence type="predicted"/>
<keyword evidence="1" id="KW-0175">Coiled coil</keyword>
<protein>
    <submittedName>
        <fullName evidence="3">Uncharacterized protein</fullName>
    </submittedName>
</protein>
<organism evidence="3 4">
    <name type="scientific">Trypanosoma theileri</name>
    <dbReference type="NCBI Taxonomy" id="67003"/>
    <lineage>
        <taxon>Eukaryota</taxon>
        <taxon>Discoba</taxon>
        <taxon>Euglenozoa</taxon>
        <taxon>Kinetoplastea</taxon>
        <taxon>Metakinetoplastina</taxon>
        <taxon>Trypanosomatida</taxon>
        <taxon>Trypanosomatidae</taxon>
        <taxon>Trypanosoma</taxon>
    </lineage>
</organism>
<dbReference type="Proteomes" id="UP000192257">
    <property type="component" value="Unassembled WGS sequence"/>
</dbReference>
<feature type="compositionally biased region" description="Polar residues" evidence="2">
    <location>
        <begin position="11"/>
        <end position="20"/>
    </location>
</feature>
<dbReference type="EMBL" id="NBCO01000021">
    <property type="protein sequence ID" value="ORC87675.1"/>
    <property type="molecule type" value="Genomic_DNA"/>
</dbReference>
<reference evidence="3 4" key="1">
    <citation type="submission" date="2017-03" db="EMBL/GenBank/DDBJ databases">
        <title>An alternative strategy for trypanosome survival in the mammalian bloodstream revealed through genome and transcriptome analysis of the ubiquitous bovine parasite Trypanosoma (Megatrypanum) theileri.</title>
        <authorList>
            <person name="Kelly S."/>
            <person name="Ivens A."/>
            <person name="Mott A."/>
            <person name="O'Neill E."/>
            <person name="Emms D."/>
            <person name="Macleod O."/>
            <person name="Voorheis P."/>
            <person name="Matthews J."/>
            <person name="Matthews K."/>
            <person name="Carrington M."/>
        </authorList>
    </citation>
    <scope>NUCLEOTIDE SEQUENCE [LARGE SCALE GENOMIC DNA]</scope>
    <source>
        <strain evidence="3">Edinburgh</strain>
    </source>
</reference>